<evidence type="ECO:0000256" key="5">
    <source>
        <dbReference type="ARBA" id="ARBA00022741"/>
    </source>
</evidence>
<dbReference type="Ensembl" id="ENSTRUT00000090275.1">
    <property type="protein sequence ID" value="ENSTRUP00000077508.1"/>
    <property type="gene ID" value="ENSTRUG00000033456.1"/>
</dbReference>
<dbReference type="GO" id="GO:0007346">
    <property type="term" value="P:regulation of mitotic cell cycle"/>
    <property type="evidence" value="ECO:0007669"/>
    <property type="project" value="TreeGrafter"/>
</dbReference>
<evidence type="ECO:0000256" key="3">
    <source>
        <dbReference type="ARBA" id="ARBA00022527"/>
    </source>
</evidence>
<evidence type="ECO:0000256" key="8">
    <source>
        <dbReference type="ARBA" id="ARBA00047899"/>
    </source>
</evidence>
<evidence type="ECO:0000256" key="6">
    <source>
        <dbReference type="ARBA" id="ARBA00022777"/>
    </source>
</evidence>
<dbReference type="InterPro" id="IPR008271">
    <property type="entry name" value="Ser/Thr_kinase_AS"/>
</dbReference>
<dbReference type="PANTHER" id="PTHR22984:SF11">
    <property type="entry name" value="AURORA KINASE-RELATED"/>
    <property type="match status" value="1"/>
</dbReference>
<dbReference type="GO" id="GO:0005737">
    <property type="term" value="C:cytoplasm"/>
    <property type="evidence" value="ECO:0007669"/>
    <property type="project" value="TreeGrafter"/>
</dbReference>
<dbReference type="PROSITE" id="PS50011">
    <property type="entry name" value="PROTEIN_KINASE_DOM"/>
    <property type="match status" value="1"/>
</dbReference>
<protein>
    <recommendedName>
        <fullName evidence="2">non-specific serine/threonine protein kinase</fullName>
        <ecNumber evidence="2">2.7.11.1</ecNumber>
    </recommendedName>
</protein>
<dbReference type="Gene3D" id="1.10.510.10">
    <property type="entry name" value="Transferase(Phosphotransferase) domain 1"/>
    <property type="match status" value="1"/>
</dbReference>
<dbReference type="GO" id="GO:0004674">
    <property type="term" value="F:protein serine/threonine kinase activity"/>
    <property type="evidence" value="ECO:0007669"/>
    <property type="project" value="UniProtKB-KW"/>
</dbReference>
<evidence type="ECO:0000256" key="7">
    <source>
        <dbReference type="ARBA" id="ARBA00022840"/>
    </source>
</evidence>
<evidence type="ECO:0000313" key="12">
    <source>
        <dbReference type="Proteomes" id="UP000005226"/>
    </source>
</evidence>
<keyword evidence="3" id="KW-0723">Serine/threonine-protein kinase</keyword>
<keyword evidence="5" id="KW-0547">Nucleotide-binding</keyword>
<dbReference type="SUPFAM" id="SSF56112">
    <property type="entry name" value="Protein kinase-like (PK-like)"/>
    <property type="match status" value="1"/>
</dbReference>
<dbReference type="InterPro" id="IPR000719">
    <property type="entry name" value="Prot_kinase_dom"/>
</dbReference>
<comment type="similarity">
    <text evidence="1">Belongs to the protein kinase superfamily. CAMK Ser/Thr protein kinase family. PIM subfamily.</text>
</comment>
<dbReference type="OMA" id="FQDENTT"/>
<dbReference type="AlphaFoldDB" id="A0A674NV11"/>
<accession>A0A674NV11</accession>
<evidence type="ECO:0000256" key="2">
    <source>
        <dbReference type="ARBA" id="ARBA00012513"/>
    </source>
</evidence>
<dbReference type="Pfam" id="PF00069">
    <property type="entry name" value="Pkinase"/>
    <property type="match status" value="1"/>
</dbReference>
<comment type="catalytic activity">
    <reaction evidence="8">
        <text>L-threonyl-[protein] + ATP = O-phospho-L-threonyl-[protein] + ADP + H(+)</text>
        <dbReference type="Rhea" id="RHEA:46608"/>
        <dbReference type="Rhea" id="RHEA-COMP:11060"/>
        <dbReference type="Rhea" id="RHEA-COMP:11605"/>
        <dbReference type="ChEBI" id="CHEBI:15378"/>
        <dbReference type="ChEBI" id="CHEBI:30013"/>
        <dbReference type="ChEBI" id="CHEBI:30616"/>
        <dbReference type="ChEBI" id="CHEBI:61977"/>
        <dbReference type="ChEBI" id="CHEBI:456216"/>
        <dbReference type="EC" id="2.7.11.1"/>
    </reaction>
</comment>
<comment type="catalytic activity">
    <reaction evidence="9">
        <text>L-seryl-[protein] + ATP = O-phospho-L-seryl-[protein] + ADP + H(+)</text>
        <dbReference type="Rhea" id="RHEA:17989"/>
        <dbReference type="Rhea" id="RHEA-COMP:9863"/>
        <dbReference type="Rhea" id="RHEA-COMP:11604"/>
        <dbReference type="ChEBI" id="CHEBI:15378"/>
        <dbReference type="ChEBI" id="CHEBI:29999"/>
        <dbReference type="ChEBI" id="CHEBI:30616"/>
        <dbReference type="ChEBI" id="CHEBI:83421"/>
        <dbReference type="ChEBI" id="CHEBI:456216"/>
        <dbReference type="EC" id="2.7.11.1"/>
    </reaction>
</comment>
<keyword evidence="4" id="KW-0808">Transferase</keyword>
<proteinExistence type="inferred from homology"/>
<feature type="domain" description="Protein kinase" evidence="10">
    <location>
        <begin position="1"/>
        <end position="246"/>
    </location>
</feature>
<dbReference type="SMART" id="SM00220">
    <property type="entry name" value="S_TKc"/>
    <property type="match status" value="1"/>
</dbReference>
<evidence type="ECO:0000259" key="10">
    <source>
        <dbReference type="PROSITE" id="PS50011"/>
    </source>
</evidence>
<dbReference type="Gene3D" id="3.30.200.20">
    <property type="entry name" value="Phosphorylase Kinase, domain 1"/>
    <property type="match status" value="1"/>
</dbReference>
<dbReference type="GeneTree" id="ENSGT00950000182996"/>
<name>A0A674NV11_TAKRU</name>
<dbReference type="EC" id="2.7.11.1" evidence="2"/>
<sequence length="274" mass="31655">HTCAQLHSCASNHQLSSLKKTTFFPRVAIKRIPRGNVGFTQDRNGNRIPTEVAIMQKLPQDTAGSAAHVQLLDWYHLFFQVLLVLERPVHCTDLFRCCRSKSKHVLEEDKAKVSSWNLIEEVKVFDNEGIFHQDLKLENILINTNSEEPQIWVIDFGVGCFYTKRSVCRHVPPEYNLRGRYMAGPMTVWQLGVVLYDMLHKEKFETVPFLLKEQRIKEDLHFLERCLAISPDSRMTLEEMQGHQFFVSVLSSLSPLSPLSALPVSHLWIQPVFR</sequence>
<evidence type="ECO:0000256" key="1">
    <source>
        <dbReference type="ARBA" id="ARBA00005505"/>
    </source>
</evidence>
<reference evidence="11 12" key="1">
    <citation type="journal article" date="2011" name="Genome Biol. Evol.">
        <title>Integration of the genetic map and genome assembly of fugu facilitates insights into distinct features of genome evolution in teleosts and mammals.</title>
        <authorList>
            <person name="Kai W."/>
            <person name="Kikuchi K."/>
            <person name="Tohari S."/>
            <person name="Chew A.K."/>
            <person name="Tay A."/>
            <person name="Fujiwara A."/>
            <person name="Hosoya S."/>
            <person name="Suetake H."/>
            <person name="Naruse K."/>
            <person name="Brenner S."/>
            <person name="Suzuki Y."/>
            <person name="Venkatesh B."/>
        </authorList>
    </citation>
    <scope>NUCLEOTIDE SEQUENCE [LARGE SCALE GENOMIC DNA]</scope>
</reference>
<dbReference type="GO" id="GO:0043066">
    <property type="term" value="P:negative regulation of apoptotic process"/>
    <property type="evidence" value="ECO:0007669"/>
    <property type="project" value="TreeGrafter"/>
</dbReference>
<dbReference type="InterPro" id="IPR051138">
    <property type="entry name" value="PIM_Ser/Thr_kinase"/>
</dbReference>
<keyword evidence="6" id="KW-0418">Kinase</keyword>
<dbReference type="PROSITE" id="PS00108">
    <property type="entry name" value="PROTEIN_KINASE_ST"/>
    <property type="match status" value="1"/>
</dbReference>
<dbReference type="GO" id="GO:0005524">
    <property type="term" value="F:ATP binding"/>
    <property type="evidence" value="ECO:0007669"/>
    <property type="project" value="UniProtKB-KW"/>
</dbReference>
<keyword evidence="12" id="KW-1185">Reference proteome</keyword>
<evidence type="ECO:0000313" key="11">
    <source>
        <dbReference type="Ensembl" id="ENSTRUP00000077508.1"/>
    </source>
</evidence>
<dbReference type="Proteomes" id="UP000005226">
    <property type="component" value="Chromosome 10"/>
</dbReference>
<dbReference type="PANTHER" id="PTHR22984">
    <property type="entry name" value="SERINE/THREONINE-PROTEIN KINASE PIM"/>
    <property type="match status" value="1"/>
</dbReference>
<reference evidence="11" key="3">
    <citation type="submission" date="2025-09" db="UniProtKB">
        <authorList>
            <consortium name="Ensembl"/>
        </authorList>
    </citation>
    <scope>IDENTIFICATION</scope>
</reference>
<dbReference type="InterPro" id="IPR011009">
    <property type="entry name" value="Kinase-like_dom_sf"/>
</dbReference>
<dbReference type="InParanoid" id="A0A674NV11"/>
<organism evidence="11 12">
    <name type="scientific">Takifugu rubripes</name>
    <name type="common">Japanese pufferfish</name>
    <name type="synonym">Fugu rubripes</name>
    <dbReference type="NCBI Taxonomy" id="31033"/>
    <lineage>
        <taxon>Eukaryota</taxon>
        <taxon>Metazoa</taxon>
        <taxon>Chordata</taxon>
        <taxon>Craniata</taxon>
        <taxon>Vertebrata</taxon>
        <taxon>Euteleostomi</taxon>
        <taxon>Actinopterygii</taxon>
        <taxon>Neopterygii</taxon>
        <taxon>Teleostei</taxon>
        <taxon>Neoteleostei</taxon>
        <taxon>Acanthomorphata</taxon>
        <taxon>Eupercaria</taxon>
        <taxon>Tetraodontiformes</taxon>
        <taxon>Tetradontoidea</taxon>
        <taxon>Tetraodontidae</taxon>
        <taxon>Takifugu</taxon>
    </lineage>
</organism>
<reference evidence="11" key="2">
    <citation type="submission" date="2025-08" db="UniProtKB">
        <authorList>
            <consortium name="Ensembl"/>
        </authorList>
    </citation>
    <scope>IDENTIFICATION</scope>
</reference>
<evidence type="ECO:0000256" key="4">
    <source>
        <dbReference type="ARBA" id="ARBA00022679"/>
    </source>
</evidence>
<evidence type="ECO:0000256" key="9">
    <source>
        <dbReference type="ARBA" id="ARBA00048679"/>
    </source>
</evidence>
<keyword evidence="7" id="KW-0067">ATP-binding</keyword>